<dbReference type="EMBL" id="BTGC01000003">
    <property type="protein sequence ID" value="GMM50573.1"/>
    <property type="molecule type" value="Genomic_DNA"/>
</dbReference>
<comment type="caution">
    <text evidence="1">The sequence shown here is derived from an EMBL/GenBank/DDBJ whole genome shotgun (WGS) entry which is preliminary data.</text>
</comment>
<evidence type="ECO:0000313" key="1">
    <source>
        <dbReference type="EMBL" id="GMM50573.1"/>
    </source>
</evidence>
<dbReference type="InterPro" id="IPR036609">
    <property type="entry name" value="LCCL_sf"/>
</dbReference>
<sequence>MSEAAVQGQRLAVLATNSAEMAREPSLTASNNETLNLQPAAATAEPVSEAASQTAGIIVEPAQISNPVLDSVSQFERRFVGTVEYEPKKLLLKSHELHYNCVLQVCISQEHLNANNDKRELWGTEVYTDDSDLVCVLRHLGHTFTNEDLCVDLLILPQLRAYQGSLKSGLVSRSWDKHDGISYMVLNIKSMPQGWCKKVFNTQTEDYVWF</sequence>
<dbReference type="SUPFAM" id="SSF69848">
    <property type="entry name" value="LCCL domain"/>
    <property type="match status" value="1"/>
</dbReference>
<dbReference type="InterPro" id="IPR013951">
    <property type="entry name" value="Rxt3"/>
</dbReference>
<dbReference type="Proteomes" id="UP001362899">
    <property type="component" value="Unassembled WGS sequence"/>
</dbReference>
<dbReference type="AlphaFoldDB" id="A0AAV5RHF2"/>
<dbReference type="Gene3D" id="2.170.130.20">
    <property type="entry name" value="LCCL-like domain"/>
    <property type="match status" value="1"/>
</dbReference>
<reference evidence="1 2" key="1">
    <citation type="journal article" date="2023" name="Elife">
        <title>Identification of key yeast species and microbe-microbe interactions impacting larval growth of Drosophila in the wild.</title>
        <authorList>
            <person name="Mure A."/>
            <person name="Sugiura Y."/>
            <person name="Maeda R."/>
            <person name="Honda K."/>
            <person name="Sakurai N."/>
            <person name="Takahashi Y."/>
            <person name="Watada M."/>
            <person name="Katoh T."/>
            <person name="Gotoh A."/>
            <person name="Gotoh Y."/>
            <person name="Taniguchi I."/>
            <person name="Nakamura K."/>
            <person name="Hayashi T."/>
            <person name="Katayama T."/>
            <person name="Uemura T."/>
            <person name="Hattori Y."/>
        </authorList>
    </citation>
    <scope>NUCLEOTIDE SEQUENCE [LARGE SCALE GENOMIC DNA]</scope>
    <source>
        <strain evidence="1 2">SB-73</strain>
    </source>
</reference>
<protein>
    <submittedName>
        <fullName evidence="1">Uncharacterized protein</fullName>
    </submittedName>
</protein>
<gene>
    <name evidence="1" type="ORF">DASB73_015310</name>
</gene>
<name>A0AAV5RHF2_STABA</name>
<proteinExistence type="predicted"/>
<dbReference type="Pfam" id="PF08642">
    <property type="entry name" value="Rxt3"/>
    <property type="match status" value="1"/>
</dbReference>
<keyword evidence="2" id="KW-1185">Reference proteome</keyword>
<evidence type="ECO:0000313" key="2">
    <source>
        <dbReference type="Proteomes" id="UP001362899"/>
    </source>
</evidence>
<accession>A0AAV5RHF2</accession>
<organism evidence="1 2">
    <name type="scientific">Starmerella bacillaris</name>
    <name type="common">Yeast</name>
    <name type="synonym">Candida zemplinina</name>
    <dbReference type="NCBI Taxonomy" id="1247836"/>
    <lineage>
        <taxon>Eukaryota</taxon>
        <taxon>Fungi</taxon>
        <taxon>Dikarya</taxon>
        <taxon>Ascomycota</taxon>
        <taxon>Saccharomycotina</taxon>
        <taxon>Dipodascomycetes</taxon>
        <taxon>Dipodascales</taxon>
        <taxon>Trichomonascaceae</taxon>
        <taxon>Starmerella</taxon>
    </lineage>
</organism>